<feature type="compositionally biased region" description="Polar residues" evidence="1">
    <location>
        <begin position="853"/>
        <end position="865"/>
    </location>
</feature>
<dbReference type="OrthoDB" id="3235960at2759"/>
<feature type="region of interest" description="Disordered" evidence="1">
    <location>
        <begin position="835"/>
        <end position="887"/>
    </location>
</feature>
<evidence type="ECO:0000313" key="4">
    <source>
        <dbReference type="EMBL" id="KZT35298.1"/>
    </source>
</evidence>
<reference evidence="4 5" key="1">
    <citation type="journal article" date="2016" name="Mol. Biol. Evol.">
        <title>Comparative Genomics of Early-Diverging Mushroom-Forming Fungi Provides Insights into the Origins of Lignocellulose Decay Capabilities.</title>
        <authorList>
            <person name="Nagy L.G."/>
            <person name="Riley R."/>
            <person name="Tritt A."/>
            <person name="Adam C."/>
            <person name="Daum C."/>
            <person name="Floudas D."/>
            <person name="Sun H."/>
            <person name="Yadav J.S."/>
            <person name="Pangilinan J."/>
            <person name="Larsson K.H."/>
            <person name="Matsuura K."/>
            <person name="Barry K."/>
            <person name="Labutti K."/>
            <person name="Kuo R."/>
            <person name="Ohm R.A."/>
            <person name="Bhattacharya S.S."/>
            <person name="Shirouzu T."/>
            <person name="Yoshinaga Y."/>
            <person name="Martin F.M."/>
            <person name="Grigoriev I.V."/>
            <person name="Hibbett D.S."/>
        </authorList>
    </citation>
    <scope>NUCLEOTIDE SEQUENCE [LARGE SCALE GENOMIC DNA]</scope>
    <source>
        <strain evidence="4 5">HHB10207 ss-3</strain>
    </source>
</reference>
<evidence type="ECO:0000256" key="1">
    <source>
        <dbReference type="SAM" id="MobiDB-lite"/>
    </source>
</evidence>
<name>A0A166AGG8_9AGAM</name>
<organism evidence="4 5">
    <name type="scientific">Sistotremastrum suecicum HHB10207 ss-3</name>
    <dbReference type="NCBI Taxonomy" id="1314776"/>
    <lineage>
        <taxon>Eukaryota</taxon>
        <taxon>Fungi</taxon>
        <taxon>Dikarya</taxon>
        <taxon>Basidiomycota</taxon>
        <taxon>Agaricomycotina</taxon>
        <taxon>Agaricomycetes</taxon>
        <taxon>Sistotremastrales</taxon>
        <taxon>Sistotremastraceae</taxon>
        <taxon>Sistotremastrum</taxon>
    </lineage>
</organism>
<keyword evidence="2" id="KW-1133">Transmembrane helix</keyword>
<keyword evidence="2" id="KW-0472">Membrane</keyword>
<feature type="transmembrane region" description="Helical" evidence="2">
    <location>
        <begin position="135"/>
        <end position="155"/>
    </location>
</feature>
<protein>
    <recommendedName>
        <fullName evidence="3">DUF6535 domain-containing protein</fullName>
    </recommendedName>
</protein>
<dbReference type="Proteomes" id="UP000076798">
    <property type="component" value="Unassembled WGS sequence"/>
</dbReference>
<feature type="compositionally biased region" description="Basic and acidic residues" evidence="1">
    <location>
        <begin position="867"/>
        <end position="881"/>
    </location>
</feature>
<feature type="transmembrane region" description="Helical" evidence="2">
    <location>
        <begin position="103"/>
        <end position="123"/>
    </location>
</feature>
<gene>
    <name evidence="4" type="ORF">SISSUDRAFT_1035654</name>
</gene>
<feature type="region of interest" description="Disordered" evidence="1">
    <location>
        <begin position="44"/>
        <end position="63"/>
    </location>
</feature>
<feature type="transmembrane region" description="Helical" evidence="2">
    <location>
        <begin position="234"/>
        <end position="254"/>
    </location>
</feature>
<feature type="domain" description="DUF6535" evidence="3">
    <location>
        <begin position="78"/>
        <end position="255"/>
    </location>
</feature>
<keyword evidence="2" id="KW-0812">Transmembrane</keyword>
<evidence type="ECO:0000259" key="3">
    <source>
        <dbReference type="Pfam" id="PF20153"/>
    </source>
</evidence>
<dbReference type="EMBL" id="KV428144">
    <property type="protein sequence ID" value="KZT35298.1"/>
    <property type="molecule type" value="Genomic_DNA"/>
</dbReference>
<keyword evidence="5" id="KW-1185">Reference proteome</keyword>
<feature type="transmembrane region" description="Helical" evidence="2">
    <location>
        <begin position="266"/>
        <end position="293"/>
    </location>
</feature>
<evidence type="ECO:0000313" key="5">
    <source>
        <dbReference type="Proteomes" id="UP000076798"/>
    </source>
</evidence>
<evidence type="ECO:0000256" key="2">
    <source>
        <dbReference type="SAM" id="Phobius"/>
    </source>
</evidence>
<dbReference type="AlphaFoldDB" id="A0A166AGG8"/>
<accession>A0A166AGG8</accession>
<dbReference type="InterPro" id="IPR045338">
    <property type="entry name" value="DUF6535"/>
</dbReference>
<proteinExistence type="predicted"/>
<sequence>MKNQARPVHDAADFHDKMLQHMQEQGEVLRRISSSLDRIDAFKSVPPPAAASGPSTREPLKHQEGSLLRRTLDDDLGWSAVMKVALEKLHSLLASWKESLDTILLFIALFSAIVTAFLVPTIGNLTPQPGQDTDVLISSLIDVVVQIASLNGLTVPSVTTPEPFQVNPKDEVAASFWFTSLIVSILCAGLAAFARFQMLDIAAVPNGPRFINKVARLKEREFLAKWLVSPILDALHWCLVVAIGLFIAGLLYQLWGLHSDIPGRSLLATGVVGTLLSVIVIVFMLFVTIHAIVIPESPFDTSLSRAIRIGLCTERISRLLSKPIVRKVWEWIPYRHLILGLIDRLKARGVQLELEVAANQFCELVSECHAPTTLDRAAPVLVECFEHIGCEARELLEPAIMQVLDPETRDETKLTVLRNIPRLGASLLSTPSSQPSRLLANVLLRIQEENVDRKHADIRSSAFCALIHFVQQSGQASPTCKKQSIIPEHIPPASLDAHILLGLQSWNPACGNEIDVSEDSCSKGVSEAFLGSLLEWDHLSEESQKALLACLPLDSFLCSYVVAIYWANEELGQWDHRGRYRRILTDKVRTQLDDVIGRYPDNDLLANLASFIGRLDKEIPKKRKRPEQSRRACAAVMGILRRIRLNKKLPADSKMLSLGPLADLFPPVETHIPRPSGSLIGPSLLLPSDVATSHHDISGHPVPKPISKLADLVALRHREALVFYIERFGCTDWRKDHRVLQFLADCKKLSDFHGPQRVPLSKTSRKNKIYGHDLNIKLTRDNLQEKLTKEQEKEVSKLFERMGCALESLFNEARNSDGTAIVLPPASWETETVEAKSAAVPEPLPDYVPQYPTEMSMSRNDSSGDSVGKDLDETEDPREPELATSNILLWPFRRAGRRTHSDPEKGD</sequence>
<feature type="transmembrane region" description="Helical" evidence="2">
    <location>
        <begin position="176"/>
        <end position="196"/>
    </location>
</feature>
<dbReference type="Pfam" id="PF20153">
    <property type="entry name" value="DUF6535"/>
    <property type="match status" value="1"/>
</dbReference>